<dbReference type="InterPro" id="IPR014729">
    <property type="entry name" value="Rossmann-like_a/b/a_fold"/>
</dbReference>
<keyword evidence="13" id="KW-1185">Reference proteome</keyword>
<dbReference type="SUPFAM" id="SSF56235">
    <property type="entry name" value="N-terminal nucleophile aminohydrolases (Ntn hydrolases)"/>
    <property type="match status" value="1"/>
</dbReference>
<evidence type="ECO:0000259" key="11">
    <source>
        <dbReference type="PROSITE" id="PS51278"/>
    </source>
</evidence>
<dbReference type="CDD" id="cd00712">
    <property type="entry name" value="AsnB"/>
    <property type="match status" value="1"/>
</dbReference>
<dbReference type="MEROPS" id="C44.001"/>
<evidence type="ECO:0000256" key="4">
    <source>
        <dbReference type="ARBA" id="ARBA00022741"/>
    </source>
</evidence>
<evidence type="ECO:0000313" key="13">
    <source>
        <dbReference type="Proteomes" id="UP000006860"/>
    </source>
</evidence>
<dbReference type="AlphaFoldDB" id="F0SP03"/>
<accession>F0SP03</accession>
<dbReference type="GO" id="GO:0005524">
    <property type="term" value="F:ATP binding"/>
    <property type="evidence" value="ECO:0007669"/>
    <property type="project" value="UniProtKB-KW"/>
</dbReference>
<gene>
    <name evidence="12" type="ordered locus">Plabr_2478</name>
</gene>
<organism evidence="12 13">
    <name type="scientific">Rubinisphaera brasiliensis (strain ATCC 49424 / DSM 5305 / JCM 21570 / IAM 15109 / NBRC 103401 / IFAM 1448)</name>
    <name type="common">Planctomyces brasiliensis</name>
    <dbReference type="NCBI Taxonomy" id="756272"/>
    <lineage>
        <taxon>Bacteria</taxon>
        <taxon>Pseudomonadati</taxon>
        <taxon>Planctomycetota</taxon>
        <taxon>Planctomycetia</taxon>
        <taxon>Planctomycetales</taxon>
        <taxon>Planctomycetaceae</taxon>
        <taxon>Rubinisphaera</taxon>
    </lineage>
</organism>
<dbReference type="Pfam" id="PF00733">
    <property type="entry name" value="Asn_synthase"/>
    <property type="match status" value="1"/>
</dbReference>
<dbReference type="eggNOG" id="COG0367">
    <property type="taxonomic scope" value="Bacteria"/>
</dbReference>
<keyword evidence="8" id="KW-0061">Asparagine biosynthesis</keyword>
<dbReference type="HOGENOM" id="CLU_014658_3_1_0"/>
<dbReference type="EC" id="6.3.5.4" evidence="3"/>
<dbReference type="PANTHER" id="PTHR43284">
    <property type="entry name" value="ASPARAGINE SYNTHETASE (GLUTAMINE-HYDROLYZING)"/>
    <property type="match status" value="1"/>
</dbReference>
<evidence type="ECO:0000256" key="6">
    <source>
        <dbReference type="ARBA" id="ARBA00022962"/>
    </source>
</evidence>
<dbReference type="InterPro" id="IPR001962">
    <property type="entry name" value="Asn_synthase"/>
</dbReference>
<evidence type="ECO:0000256" key="1">
    <source>
        <dbReference type="ARBA" id="ARBA00005187"/>
    </source>
</evidence>
<feature type="active site" description="For GATase activity" evidence="8">
    <location>
        <position position="2"/>
    </location>
</feature>
<dbReference type="GO" id="GO:0006529">
    <property type="term" value="P:asparagine biosynthetic process"/>
    <property type="evidence" value="ECO:0007669"/>
    <property type="project" value="UniProtKB-KW"/>
</dbReference>
<dbReference type="Gene3D" id="3.40.50.620">
    <property type="entry name" value="HUPs"/>
    <property type="match status" value="1"/>
</dbReference>
<feature type="site" description="Important for beta-aspartyl-AMP intermediate formation" evidence="10">
    <location>
        <position position="382"/>
    </location>
</feature>
<keyword evidence="4 9" id="KW-0547">Nucleotide-binding</keyword>
<dbReference type="PIRSF" id="PIRSF001589">
    <property type="entry name" value="Asn_synthetase_glu-h"/>
    <property type="match status" value="1"/>
</dbReference>
<comment type="similarity">
    <text evidence="2">Belongs to the asparagine synthetase family.</text>
</comment>
<protein>
    <recommendedName>
        <fullName evidence="3">asparagine synthase (glutamine-hydrolyzing)</fullName>
        <ecNumber evidence="3">6.3.5.4</ecNumber>
    </recommendedName>
</protein>
<sequence length="637" mass="72227">MCGIAGFLTSPGNFSADTLSQIVATMTNTQIHRGPDDEGTWCDAAAAIALGHRRLSILDLSEQGHQPILSSCGRLVLVYNGEIYNFHELRKELEQAGRKFRGHSDTEVLCEAISCWGLNETLPKLRGMFAFAVWNRMERQLTLVRDRVGIKPLYFGQFGRTLMFGSELKALRAHPYFEAEVDPAAVGLQLRHNYIPAPYSIYKNVQKLPAGCLVQIQFDEDERQLNVSEIQPWWSLTDVIEQGRSHPFSGSFDEAIDEFDRLAKESVALRMLADVKIGAFLSGGLDSSLVVALMQEQSSRPVRTFTIGFTEFEYDEAPYARRISEHLGTEHTELCVMPSEAQSVIPKLQQMYDEPFSDMSQIPTYLVSRLARRDVTVSLSGDGGDELFGGYNRYFHLANIWNQLNRVPGRHSLASALRWYAGNSPLRFKKASCGHYADLLDTASADQLYAKLHRHWLPSEVLNVDCLEPSSQLGFGKAIAGLEDPQLSWMALDTLTYLPEDILTKVDRASMAVSLEVRVPLLDHNVVEFAWSLPKEYRFEPNQGKKLLRNTLGRHLPLSYFDRPKVGFGIPIGEWLRGSLYDWAEDLLSEERLSSHGLLRTDVIRQRWEDHVAGKTNWQYPLWDVLMFQAWLVENHQ</sequence>
<proteinExistence type="inferred from homology"/>
<dbReference type="Gene3D" id="3.60.20.10">
    <property type="entry name" value="Glutamine Phosphoribosylpyrophosphate, subunit 1, domain 1"/>
    <property type="match status" value="1"/>
</dbReference>
<dbReference type="OrthoDB" id="9763290at2"/>
<dbReference type="STRING" id="756272.Plabr_2478"/>
<dbReference type="Pfam" id="PF13522">
    <property type="entry name" value="GATase_6"/>
    <property type="match status" value="1"/>
</dbReference>
<name>F0SP03_RUBBR</name>
<dbReference type="PROSITE" id="PS51278">
    <property type="entry name" value="GATASE_TYPE_2"/>
    <property type="match status" value="1"/>
</dbReference>
<dbReference type="EMBL" id="CP002546">
    <property type="protein sequence ID" value="ADY60079.1"/>
    <property type="molecule type" value="Genomic_DNA"/>
</dbReference>
<evidence type="ECO:0000256" key="10">
    <source>
        <dbReference type="PIRSR" id="PIRSR001589-3"/>
    </source>
</evidence>
<feature type="domain" description="Glutamine amidotransferase type-2" evidence="11">
    <location>
        <begin position="2"/>
        <end position="219"/>
    </location>
</feature>
<dbReference type="InterPro" id="IPR029055">
    <property type="entry name" value="Ntn_hydrolases_N"/>
</dbReference>
<comment type="catalytic activity">
    <reaction evidence="7">
        <text>L-aspartate + L-glutamine + ATP + H2O = L-asparagine + L-glutamate + AMP + diphosphate + H(+)</text>
        <dbReference type="Rhea" id="RHEA:12228"/>
        <dbReference type="ChEBI" id="CHEBI:15377"/>
        <dbReference type="ChEBI" id="CHEBI:15378"/>
        <dbReference type="ChEBI" id="CHEBI:29985"/>
        <dbReference type="ChEBI" id="CHEBI:29991"/>
        <dbReference type="ChEBI" id="CHEBI:30616"/>
        <dbReference type="ChEBI" id="CHEBI:33019"/>
        <dbReference type="ChEBI" id="CHEBI:58048"/>
        <dbReference type="ChEBI" id="CHEBI:58359"/>
        <dbReference type="ChEBI" id="CHEBI:456215"/>
        <dbReference type="EC" id="6.3.5.4"/>
    </reaction>
</comment>
<dbReference type="InterPro" id="IPR033738">
    <property type="entry name" value="AsnB_N"/>
</dbReference>
<dbReference type="InterPro" id="IPR017932">
    <property type="entry name" value="GATase_2_dom"/>
</dbReference>
<evidence type="ECO:0000256" key="3">
    <source>
        <dbReference type="ARBA" id="ARBA00012737"/>
    </source>
</evidence>
<evidence type="ECO:0000256" key="5">
    <source>
        <dbReference type="ARBA" id="ARBA00022840"/>
    </source>
</evidence>
<dbReference type="GO" id="GO:0005829">
    <property type="term" value="C:cytosol"/>
    <property type="evidence" value="ECO:0007669"/>
    <property type="project" value="TreeGrafter"/>
</dbReference>
<comment type="pathway">
    <text evidence="1">Amino-acid biosynthesis; L-asparagine biosynthesis; L-asparagine from L-aspartate (L-Gln route): step 1/1.</text>
</comment>
<dbReference type="InterPro" id="IPR051786">
    <property type="entry name" value="ASN_synthetase/amidase"/>
</dbReference>
<dbReference type="RefSeq" id="WP_013628803.1">
    <property type="nucleotide sequence ID" value="NC_015174.1"/>
</dbReference>
<feature type="binding site" evidence="9">
    <location>
        <begin position="380"/>
        <end position="381"/>
    </location>
    <ligand>
        <name>ATP</name>
        <dbReference type="ChEBI" id="CHEBI:30616"/>
    </ligand>
</feature>
<dbReference type="CDD" id="cd01991">
    <property type="entry name" value="Asn_synthase_B_C"/>
    <property type="match status" value="1"/>
</dbReference>
<dbReference type="Proteomes" id="UP000006860">
    <property type="component" value="Chromosome"/>
</dbReference>
<dbReference type="InterPro" id="IPR006426">
    <property type="entry name" value="Asn_synth_AEB"/>
</dbReference>
<feature type="binding site" evidence="9">
    <location>
        <position position="307"/>
    </location>
    <ligand>
        <name>ATP</name>
        <dbReference type="ChEBI" id="CHEBI:30616"/>
    </ligand>
</feature>
<evidence type="ECO:0000256" key="9">
    <source>
        <dbReference type="PIRSR" id="PIRSR001589-2"/>
    </source>
</evidence>
<dbReference type="KEGG" id="pbs:Plabr_2478"/>
<reference evidence="13" key="1">
    <citation type="submission" date="2011-02" db="EMBL/GenBank/DDBJ databases">
        <title>The complete genome of Planctomyces brasiliensis DSM 5305.</title>
        <authorList>
            <person name="Lucas S."/>
            <person name="Copeland A."/>
            <person name="Lapidus A."/>
            <person name="Bruce D."/>
            <person name="Goodwin L."/>
            <person name="Pitluck S."/>
            <person name="Kyrpides N."/>
            <person name="Mavromatis K."/>
            <person name="Pagani I."/>
            <person name="Ivanova N."/>
            <person name="Ovchinnikova G."/>
            <person name="Lu M."/>
            <person name="Detter J.C."/>
            <person name="Han C."/>
            <person name="Land M."/>
            <person name="Hauser L."/>
            <person name="Markowitz V."/>
            <person name="Cheng J.-F."/>
            <person name="Hugenholtz P."/>
            <person name="Woyke T."/>
            <person name="Wu D."/>
            <person name="Tindall B."/>
            <person name="Pomrenke H.G."/>
            <person name="Brambilla E."/>
            <person name="Klenk H.-P."/>
            <person name="Eisen J.A."/>
        </authorList>
    </citation>
    <scope>NUCLEOTIDE SEQUENCE [LARGE SCALE GENOMIC DNA]</scope>
    <source>
        <strain evidence="13">ATCC 49424 / DSM 5305 / JCM 21570 / IAM 15109 / NBRC 103401 / IFAM 1448</strain>
    </source>
</reference>
<dbReference type="SUPFAM" id="SSF52402">
    <property type="entry name" value="Adenine nucleotide alpha hydrolases-like"/>
    <property type="match status" value="1"/>
</dbReference>
<dbReference type="PANTHER" id="PTHR43284:SF1">
    <property type="entry name" value="ASPARAGINE SYNTHETASE"/>
    <property type="match status" value="1"/>
</dbReference>
<dbReference type="NCBIfam" id="TIGR01536">
    <property type="entry name" value="asn_synth_AEB"/>
    <property type="match status" value="1"/>
</dbReference>
<feature type="binding site" evidence="9">
    <location>
        <position position="105"/>
    </location>
    <ligand>
        <name>L-glutamine</name>
        <dbReference type="ChEBI" id="CHEBI:58359"/>
    </ligand>
</feature>
<evidence type="ECO:0000313" key="12">
    <source>
        <dbReference type="EMBL" id="ADY60079.1"/>
    </source>
</evidence>
<keyword evidence="6 8" id="KW-0315">Glutamine amidotransferase</keyword>
<keyword evidence="8" id="KW-0028">Amino-acid biosynthesis</keyword>
<evidence type="ECO:0000256" key="8">
    <source>
        <dbReference type="PIRSR" id="PIRSR001589-1"/>
    </source>
</evidence>
<keyword evidence="5 9" id="KW-0067">ATP-binding</keyword>
<evidence type="ECO:0000256" key="2">
    <source>
        <dbReference type="ARBA" id="ARBA00005752"/>
    </source>
</evidence>
<evidence type="ECO:0000256" key="7">
    <source>
        <dbReference type="ARBA" id="ARBA00048741"/>
    </source>
</evidence>
<dbReference type="GO" id="GO:0004066">
    <property type="term" value="F:asparagine synthase (glutamine-hydrolyzing) activity"/>
    <property type="evidence" value="ECO:0007669"/>
    <property type="project" value="UniProtKB-EC"/>
</dbReference>